<reference evidence="3 4" key="2">
    <citation type="journal article" date="2010" name="Stand. Genomic Sci.">
        <title>Complete genome sequence of Gordonia bronchialis type strain (3410).</title>
        <authorList>
            <person name="Ivanova N."/>
            <person name="Sikorski J."/>
            <person name="Jando M."/>
            <person name="Lapidus A."/>
            <person name="Nolan M."/>
            <person name="Lucas S."/>
            <person name="Del Rio T.G."/>
            <person name="Tice H."/>
            <person name="Copeland A."/>
            <person name="Cheng J.F."/>
            <person name="Chen F."/>
            <person name="Bruce D."/>
            <person name="Goodwin L."/>
            <person name="Pitluck S."/>
            <person name="Mavromatis K."/>
            <person name="Ovchinnikova G."/>
            <person name="Pati A."/>
            <person name="Chen A."/>
            <person name="Palaniappan K."/>
            <person name="Land M."/>
            <person name="Hauser L."/>
            <person name="Chang Y.J."/>
            <person name="Jeffries C.D."/>
            <person name="Chain P."/>
            <person name="Saunders E."/>
            <person name="Han C."/>
            <person name="Detter J.C."/>
            <person name="Brettin T."/>
            <person name="Rohde M."/>
            <person name="Goker M."/>
            <person name="Bristow J."/>
            <person name="Eisen J.A."/>
            <person name="Markowitz V."/>
            <person name="Hugenholtz P."/>
            <person name="Klenk H.P."/>
            <person name="Kyrpides N.C."/>
        </authorList>
    </citation>
    <scope>NUCLEOTIDE SEQUENCE [LARGE SCALE GENOMIC DNA]</scope>
    <source>
        <strain evidence="4">ATCC 25592 / DSM 43247 / BCRC 13721 / JCM 3198 / KCTC 3076 / NBRC 16047 / NCTC 10667</strain>
    </source>
</reference>
<name>D0LB24_GORB4</name>
<dbReference type="Gene3D" id="1.10.510.10">
    <property type="entry name" value="Transferase(Phosphotransferase) domain 1"/>
    <property type="match status" value="1"/>
</dbReference>
<evidence type="ECO:0000313" key="3">
    <source>
        <dbReference type="EMBL" id="ACY22317.1"/>
    </source>
</evidence>
<dbReference type="RefSeq" id="WP_012834833.1">
    <property type="nucleotide sequence ID" value="NC_013441.1"/>
</dbReference>
<dbReference type="KEGG" id="gbr:Gbro_3111"/>
<dbReference type="GO" id="GO:0004674">
    <property type="term" value="F:protein serine/threonine kinase activity"/>
    <property type="evidence" value="ECO:0007669"/>
    <property type="project" value="UniProtKB-KW"/>
</dbReference>
<dbReference type="SUPFAM" id="SSF56112">
    <property type="entry name" value="Protein kinase-like (PK-like)"/>
    <property type="match status" value="1"/>
</dbReference>
<dbReference type="InterPro" id="IPR011009">
    <property type="entry name" value="Kinase-like_dom_sf"/>
</dbReference>
<dbReference type="InterPro" id="IPR051681">
    <property type="entry name" value="Ser/Thr_Kinases-Pseudokinases"/>
</dbReference>
<dbReference type="CDD" id="cd14014">
    <property type="entry name" value="STKc_PknB_like"/>
    <property type="match status" value="1"/>
</dbReference>
<protein>
    <submittedName>
        <fullName evidence="3">Serine/threonine protein kinase-related protein</fullName>
    </submittedName>
</protein>
<keyword evidence="3" id="KW-0418">Kinase</keyword>
<dbReference type="SMART" id="SM00220">
    <property type="entry name" value="S_TKc"/>
    <property type="match status" value="1"/>
</dbReference>
<keyword evidence="3" id="KW-0723">Serine/threonine-protein kinase</keyword>
<dbReference type="Proteomes" id="UP000001219">
    <property type="component" value="Chromosome"/>
</dbReference>
<feature type="region of interest" description="Disordered" evidence="1">
    <location>
        <begin position="277"/>
        <end position="302"/>
    </location>
</feature>
<accession>D0LB24</accession>
<organism evidence="3 4">
    <name type="scientific">Gordonia bronchialis (strain ATCC 25592 / DSM 43247 / BCRC 13721 / JCM 3198 / KCTC 3076 / NBRC 16047 / NCTC 10667)</name>
    <name type="common">Rhodococcus bronchialis</name>
    <dbReference type="NCBI Taxonomy" id="526226"/>
    <lineage>
        <taxon>Bacteria</taxon>
        <taxon>Bacillati</taxon>
        <taxon>Actinomycetota</taxon>
        <taxon>Actinomycetes</taxon>
        <taxon>Mycobacteriales</taxon>
        <taxon>Gordoniaceae</taxon>
        <taxon>Gordonia</taxon>
    </lineage>
</organism>
<dbReference type="Pfam" id="PF00069">
    <property type="entry name" value="Pkinase"/>
    <property type="match status" value="1"/>
</dbReference>
<dbReference type="EMBL" id="CP001802">
    <property type="protein sequence ID" value="ACY22317.1"/>
    <property type="molecule type" value="Genomic_DNA"/>
</dbReference>
<keyword evidence="4" id="KW-1185">Reference proteome</keyword>
<dbReference type="PROSITE" id="PS50011">
    <property type="entry name" value="PROTEIN_KINASE_DOM"/>
    <property type="match status" value="1"/>
</dbReference>
<dbReference type="STRING" id="526226.Gbro_3111"/>
<sequence>MRLRPPPTDPAPDLDHIDILELMATGKRTTTWDAFDTVRRTRCIVKVIRAHRRGDNEIRTSVIREGVTLQTLSHPHLVRGYGMFGDAPDADGPVGFTMQTVPGATLDVVIDDGCLDPADTVELGLQVSSALQYLHGHNWIHLDVKPSNIIVHGGQATLIDLGLLTGPGERRAGAGTRGYLAPEQADGRALTPAADTFSLGVTLVESLSGQRPFGREAVWSSRRRIPLREGRMPRRPAGVPEHLPAGLRDLLLEMVHLDPARRPSMCDVWQRLSSLSRTTTRSAATPDTGQPASSPAHAKRRR</sequence>
<feature type="domain" description="Protein kinase" evidence="2">
    <location>
        <begin position="17"/>
        <end position="275"/>
    </location>
</feature>
<dbReference type="OrthoDB" id="3815424at2"/>
<keyword evidence="3" id="KW-0808">Transferase</keyword>
<dbReference type="PANTHER" id="PTHR44329">
    <property type="entry name" value="SERINE/THREONINE-PROTEIN KINASE TNNI3K-RELATED"/>
    <property type="match status" value="1"/>
</dbReference>
<evidence type="ECO:0000313" key="4">
    <source>
        <dbReference type="Proteomes" id="UP000001219"/>
    </source>
</evidence>
<dbReference type="eggNOG" id="COG0515">
    <property type="taxonomic scope" value="Bacteria"/>
</dbReference>
<evidence type="ECO:0000259" key="2">
    <source>
        <dbReference type="PROSITE" id="PS50011"/>
    </source>
</evidence>
<dbReference type="AlphaFoldDB" id="D0LB24"/>
<gene>
    <name evidence="3" type="ordered locus">Gbro_3111</name>
</gene>
<evidence type="ECO:0000256" key="1">
    <source>
        <dbReference type="SAM" id="MobiDB-lite"/>
    </source>
</evidence>
<dbReference type="Gene3D" id="3.30.200.20">
    <property type="entry name" value="Phosphorylase Kinase, domain 1"/>
    <property type="match status" value="1"/>
</dbReference>
<dbReference type="InterPro" id="IPR000719">
    <property type="entry name" value="Prot_kinase_dom"/>
</dbReference>
<reference evidence="4" key="1">
    <citation type="submission" date="2009-10" db="EMBL/GenBank/DDBJ databases">
        <title>The complete chromosome of Gordonia bronchialis DSM 43247.</title>
        <authorList>
            <consortium name="US DOE Joint Genome Institute (JGI-PGF)"/>
            <person name="Lucas S."/>
            <person name="Copeland A."/>
            <person name="Lapidus A."/>
            <person name="Glavina del Rio T."/>
            <person name="Dalin E."/>
            <person name="Tice H."/>
            <person name="Bruce D."/>
            <person name="Goodwin L."/>
            <person name="Pitluck S."/>
            <person name="Kyrpides N."/>
            <person name="Mavromatis K."/>
            <person name="Ivanova N."/>
            <person name="Ovchinnikova G."/>
            <person name="Saunders E."/>
            <person name="Brettin T."/>
            <person name="Detter J.C."/>
            <person name="Han C."/>
            <person name="Larimer F."/>
            <person name="Land M."/>
            <person name="Hauser L."/>
            <person name="Markowitz V."/>
            <person name="Cheng J.-F."/>
            <person name="Hugenholtz P."/>
            <person name="Woyke T."/>
            <person name="Wu D."/>
            <person name="Jando M."/>
            <person name="Schneider S."/>
            <person name="Goeker M."/>
            <person name="Klenk H.-P."/>
            <person name="Eisen J.A."/>
        </authorList>
    </citation>
    <scope>NUCLEOTIDE SEQUENCE [LARGE SCALE GENOMIC DNA]</scope>
    <source>
        <strain evidence="4">ATCC 25592 / DSM 43247 / BCRC 13721 / JCM 3198 / KCTC 3076 / NBRC 16047 / NCTC 10667</strain>
    </source>
</reference>
<dbReference type="GO" id="GO:0005524">
    <property type="term" value="F:ATP binding"/>
    <property type="evidence" value="ECO:0007669"/>
    <property type="project" value="InterPro"/>
</dbReference>
<proteinExistence type="predicted"/>
<dbReference type="HOGENOM" id="CLU_000288_63_44_11"/>